<feature type="transmembrane region" description="Helical" evidence="1">
    <location>
        <begin position="114"/>
        <end position="137"/>
    </location>
</feature>
<feature type="transmembrane region" description="Helical" evidence="1">
    <location>
        <begin position="12"/>
        <end position="34"/>
    </location>
</feature>
<feature type="transmembrane region" description="Helical" evidence="1">
    <location>
        <begin position="315"/>
        <end position="333"/>
    </location>
</feature>
<feature type="transmembrane region" description="Helical" evidence="1">
    <location>
        <begin position="54"/>
        <end position="78"/>
    </location>
</feature>
<keyword evidence="1" id="KW-0812">Transmembrane</keyword>
<dbReference type="Gene3D" id="3.20.20.190">
    <property type="entry name" value="Phosphatidylinositol (PI) phosphodiesterase"/>
    <property type="match status" value="1"/>
</dbReference>
<accession>A0A1B9QZJ6</accession>
<gene>
    <name evidence="3" type="ORF">A6E14_09100</name>
</gene>
<dbReference type="PANTHER" id="PTHR46211">
    <property type="entry name" value="GLYCEROPHOSPHORYL DIESTER PHOSPHODIESTERASE"/>
    <property type="match status" value="1"/>
</dbReference>
<dbReference type="PROSITE" id="PS51704">
    <property type="entry name" value="GP_PDE"/>
    <property type="match status" value="1"/>
</dbReference>
<dbReference type="PANTHER" id="PTHR46211:SF14">
    <property type="entry name" value="GLYCEROPHOSPHODIESTER PHOSPHODIESTERASE"/>
    <property type="match status" value="1"/>
</dbReference>
<comment type="caution">
    <text evidence="3">The sequence shown here is derived from an EMBL/GenBank/DDBJ whole genome shotgun (WGS) entry which is preliminary data.</text>
</comment>
<sequence>MWHRLKASGLQMLASFLLVRSALITLFVPFDLWISSKLMGFYGVNAIANQELLAFFLSPAGFLLNLWFVTQLSFAFFVEQSAISILLAQHDLGKRSILDTFALIAQRSWRVVKVVLAQSVGISLLFATLLWCGRWIFGLMLNDWDINYYVSHQLSSLWMSVGLLILISLPVVFLVLRYWANWWLALPLSLLQNCTQWQLFKQSQRLSQAIYPHILFGHIAWLFGRVAITAIFAGSLLFALEPILNWATSDQERYSWLVLASLLLIGVTLLLSFIDRFIYASCQYYVLRLQTKRLKLVNDQERFVGLKHSTQRRTLLIVAMLSVLVFAVFNSYTEVRHFVKHLQTDTTSYVTSHRGGGFKHPENSEAGILYSISLGVKSTEIDVQITKDGQIVVFHDRDLGRMLGDPLLIEHSTYADIVEAYQKKGRVPPPLLTQLLDNYAQDIEFNIELKRYNQSLDLAVAMARLLPNYQQAMIVSSLDVELLTHLMSQLKHSRPENLRYALIYAASVGEISLERDVDMLMVSEQWLEPWRIIEIQQRQQEVLVWTINNPAAMRRLLLLGVDGIITDEPKLALEAKSAIDDMEFSERALLTLRHWLSL</sequence>
<evidence type="ECO:0000313" key="4">
    <source>
        <dbReference type="Proteomes" id="UP000093173"/>
    </source>
</evidence>
<feature type="transmembrane region" description="Helical" evidence="1">
    <location>
        <begin position="157"/>
        <end position="180"/>
    </location>
</feature>
<dbReference type="EMBL" id="MAJZ01000441">
    <property type="protein sequence ID" value="OCH76551.1"/>
    <property type="molecule type" value="Genomic_DNA"/>
</dbReference>
<proteinExistence type="predicted"/>
<feature type="domain" description="GP-PDE" evidence="2">
    <location>
        <begin position="348"/>
        <end position="576"/>
    </location>
</feature>
<keyword evidence="1" id="KW-1133">Transmembrane helix</keyword>
<dbReference type="GO" id="GO:0006629">
    <property type="term" value="P:lipid metabolic process"/>
    <property type="evidence" value="ECO:0007669"/>
    <property type="project" value="InterPro"/>
</dbReference>
<dbReference type="InterPro" id="IPR030395">
    <property type="entry name" value="GP_PDE_dom"/>
</dbReference>
<evidence type="ECO:0000256" key="1">
    <source>
        <dbReference type="SAM" id="Phobius"/>
    </source>
</evidence>
<reference evidence="4" key="1">
    <citation type="submission" date="2016-06" db="EMBL/GenBank/DDBJ databases">
        <authorList>
            <person name="Hehemann J.-H."/>
            <person name="Arevalo P."/>
            <person name="Datta M.S."/>
            <person name="Polz M.F."/>
        </authorList>
    </citation>
    <scope>NUCLEOTIDE SEQUENCE [LARGE SCALE GENOMIC DNA]</scope>
    <source>
        <strain evidence="4">9CSC122</strain>
    </source>
</reference>
<feature type="transmembrane region" description="Helical" evidence="1">
    <location>
        <begin position="254"/>
        <end position="274"/>
    </location>
</feature>
<organism evidence="3 4">
    <name type="scientific">Vibrio genomosp. F10</name>
    <dbReference type="NCBI Taxonomy" id="723171"/>
    <lineage>
        <taxon>Bacteria</taxon>
        <taxon>Pseudomonadati</taxon>
        <taxon>Pseudomonadota</taxon>
        <taxon>Gammaproteobacteria</taxon>
        <taxon>Vibrionales</taxon>
        <taxon>Vibrionaceae</taxon>
        <taxon>Vibrio</taxon>
    </lineage>
</organism>
<keyword evidence="4" id="KW-1185">Reference proteome</keyword>
<dbReference type="InterPro" id="IPR017946">
    <property type="entry name" value="PLC-like_Pdiesterase_TIM-brl"/>
</dbReference>
<dbReference type="AlphaFoldDB" id="A0A1B9QZJ6"/>
<evidence type="ECO:0000259" key="2">
    <source>
        <dbReference type="PROSITE" id="PS51704"/>
    </source>
</evidence>
<dbReference type="SUPFAM" id="SSF51695">
    <property type="entry name" value="PLC-like phosphodiesterases"/>
    <property type="match status" value="1"/>
</dbReference>
<evidence type="ECO:0000313" key="3">
    <source>
        <dbReference type="EMBL" id="OCH76551.1"/>
    </source>
</evidence>
<dbReference type="GO" id="GO:0008081">
    <property type="term" value="F:phosphoric diester hydrolase activity"/>
    <property type="evidence" value="ECO:0007669"/>
    <property type="project" value="InterPro"/>
</dbReference>
<dbReference type="Proteomes" id="UP000093173">
    <property type="component" value="Unassembled WGS sequence"/>
</dbReference>
<keyword evidence="1" id="KW-0472">Membrane</keyword>
<dbReference type="Pfam" id="PF03009">
    <property type="entry name" value="GDPD"/>
    <property type="match status" value="1"/>
</dbReference>
<feature type="transmembrane region" description="Helical" evidence="1">
    <location>
        <begin position="210"/>
        <end position="234"/>
    </location>
</feature>
<protein>
    <recommendedName>
        <fullName evidence="2">GP-PDE domain-containing protein</fullName>
    </recommendedName>
</protein>
<name>A0A1B9QZJ6_9VIBR</name>